<dbReference type="Proteomes" id="UP000678393">
    <property type="component" value="Unassembled WGS sequence"/>
</dbReference>
<accession>A0A8S4ACE4</accession>
<keyword evidence="6" id="KW-0804">Transcription</keyword>
<feature type="domain" description="Nuclear receptor" evidence="9">
    <location>
        <begin position="241"/>
        <end position="317"/>
    </location>
</feature>
<dbReference type="GO" id="GO:0009755">
    <property type="term" value="P:hormone-mediated signaling pathway"/>
    <property type="evidence" value="ECO:0007669"/>
    <property type="project" value="TreeGrafter"/>
</dbReference>
<dbReference type="PANTHER" id="PTHR24082:SF473">
    <property type="entry name" value="ECDYSONE-INDUCED PROTEIN 75B, ISOFORM B"/>
    <property type="match status" value="1"/>
</dbReference>
<dbReference type="GO" id="GO:0030154">
    <property type="term" value="P:cell differentiation"/>
    <property type="evidence" value="ECO:0007669"/>
    <property type="project" value="TreeGrafter"/>
</dbReference>
<evidence type="ECO:0000256" key="5">
    <source>
        <dbReference type="ARBA" id="ARBA00023125"/>
    </source>
</evidence>
<evidence type="ECO:0000256" key="8">
    <source>
        <dbReference type="ARBA" id="ARBA00023242"/>
    </source>
</evidence>
<dbReference type="GO" id="GO:0004879">
    <property type="term" value="F:nuclear receptor activity"/>
    <property type="evidence" value="ECO:0007669"/>
    <property type="project" value="TreeGrafter"/>
</dbReference>
<evidence type="ECO:0000259" key="9">
    <source>
        <dbReference type="PROSITE" id="PS51030"/>
    </source>
</evidence>
<dbReference type="GO" id="GO:0000978">
    <property type="term" value="F:RNA polymerase II cis-regulatory region sequence-specific DNA binding"/>
    <property type="evidence" value="ECO:0007669"/>
    <property type="project" value="TreeGrafter"/>
</dbReference>
<dbReference type="PROSITE" id="PS51030">
    <property type="entry name" value="NUCLEAR_REC_DBD_2"/>
    <property type="match status" value="2"/>
</dbReference>
<name>A0A8S4ACE4_9EUPU</name>
<evidence type="ECO:0000256" key="7">
    <source>
        <dbReference type="ARBA" id="ARBA00023170"/>
    </source>
</evidence>
<feature type="domain" description="Nuclear receptor" evidence="9">
    <location>
        <begin position="327"/>
        <end position="351"/>
    </location>
</feature>
<evidence type="ECO:0000313" key="11">
    <source>
        <dbReference type="Proteomes" id="UP000678393"/>
    </source>
</evidence>
<protein>
    <recommendedName>
        <fullName evidence="9">Nuclear receptor domain-containing protein</fullName>
    </recommendedName>
</protein>
<dbReference type="SUPFAM" id="SSF57716">
    <property type="entry name" value="Glucocorticoid receptor-like (DNA-binding domain)"/>
    <property type="match status" value="2"/>
</dbReference>
<dbReference type="Gene3D" id="3.30.50.10">
    <property type="entry name" value="Erythroid Transcription Factor GATA-1, subunit A"/>
    <property type="match status" value="2"/>
</dbReference>
<dbReference type="EMBL" id="CAJHNH020008454">
    <property type="protein sequence ID" value="CAG5135731.1"/>
    <property type="molecule type" value="Genomic_DNA"/>
</dbReference>
<keyword evidence="4" id="KW-0805">Transcription regulation</keyword>
<keyword evidence="8" id="KW-0539">Nucleus</keyword>
<dbReference type="GO" id="GO:0045944">
    <property type="term" value="P:positive regulation of transcription by RNA polymerase II"/>
    <property type="evidence" value="ECO:0007669"/>
    <property type="project" value="TreeGrafter"/>
</dbReference>
<dbReference type="OrthoDB" id="5771769at2759"/>
<evidence type="ECO:0000313" key="10">
    <source>
        <dbReference type="EMBL" id="CAG5135731.1"/>
    </source>
</evidence>
<keyword evidence="3" id="KW-0862">Zinc</keyword>
<dbReference type="InterPro" id="IPR013088">
    <property type="entry name" value="Znf_NHR/GATA"/>
</dbReference>
<dbReference type="GO" id="GO:0000122">
    <property type="term" value="P:negative regulation of transcription by RNA polymerase II"/>
    <property type="evidence" value="ECO:0007669"/>
    <property type="project" value="TreeGrafter"/>
</dbReference>
<evidence type="ECO:0000256" key="2">
    <source>
        <dbReference type="ARBA" id="ARBA00022771"/>
    </source>
</evidence>
<keyword evidence="2" id="KW-0863">Zinc-finger</keyword>
<dbReference type="Pfam" id="PF00105">
    <property type="entry name" value="zf-C4"/>
    <property type="match status" value="2"/>
</dbReference>
<feature type="non-terminal residue" evidence="10">
    <location>
        <position position="1"/>
    </location>
</feature>
<evidence type="ECO:0000256" key="3">
    <source>
        <dbReference type="ARBA" id="ARBA00022833"/>
    </source>
</evidence>
<keyword evidence="7" id="KW-0675">Receptor</keyword>
<dbReference type="SMART" id="SM00399">
    <property type="entry name" value="ZnF_C4"/>
    <property type="match status" value="1"/>
</dbReference>
<dbReference type="InterPro" id="IPR001628">
    <property type="entry name" value="Znf_hrmn_rcpt"/>
</dbReference>
<dbReference type="AlphaFoldDB" id="A0A8S4ACE4"/>
<dbReference type="InterPro" id="IPR050234">
    <property type="entry name" value="Nuclear_hormone_rcpt_NR1"/>
</dbReference>
<keyword evidence="5" id="KW-0238">DNA-binding</keyword>
<proteinExistence type="predicted"/>
<dbReference type="GO" id="GO:0008270">
    <property type="term" value="F:zinc ion binding"/>
    <property type="evidence" value="ECO:0007669"/>
    <property type="project" value="UniProtKB-KW"/>
</dbReference>
<keyword evidence="1" id="KW-0479">Metal-binding</keyword>
<dbReference type="PANTHER" id="PTHR24082">
    <property type="entry name" value="NUCLEAR HORMONE RECEPTOR"/>
    <property type="match status" value="1"/>
</dbReference>
<organism evidence="10 11">
    <name type="scientific">Candidula unifasciata</name>
    <dbReference type="NCBI Taxonomy" id="100452"/>
    <lineage>
        <taxon>Eukaryota</taxon>
        <taxon>Metazoa</taxon>
        <taxon>Spiralia</taxon>
        <taxon>Lophotrochozoa</taxon>
        <taxon>Mollusca</taxon>
        <taxon>Gastropoda</taxon>
        <taxon>Heterobranchia</taxon>
        <taxon>Euthyneura</taxon>
        <taxon>Panpulmonata</taxon>
        <taxon>Eupulmonata</taxon>
        <taxon>Stylommatophora</taxon>
        <taxon>Helicina</taxon>
        <taxon>Helicoidea</taxon>
        <taxon>Geomitridae</taxon>
        <taxon>Candidula</taxon>
    </lineage>
</organism>
<evidence type="ECO:0000256" key="6">
    <source>
        <dbReference type="ARBA" id="ARBA00023163"/>
    </source>
</evidence>
<gene>
    <name evidence="10" type="ORF">CUNI_LOCUS21289</name>
</gene>
<comment type="caution">
    <text evidence="10">The sequence shown here is derived from an EMBL/GenBank/DDBJ whole genome shotgun (WGS) entry which is preliminary data.</text>
</comment>
<sequence length="351" mass="39003">MSQIQHTRNVDKLPHSKSSSCVAAQVQTAFQAKYDFICAGSQQFKKVISEKYIEEKRYMSSSPTPRKHARVELDIRNDEYETQEGNEDRVGHVKFTVGATDETLQIKSEPPDEMEIEQVVPLSFQQDLSRMRSNSLHCTTSTSGKSNIEPVKFNSRCASYLANPCRGRPKHSVTSVCPSTSAGNVEVSDALNDQPDSSTGTCEQLTRGGRRRHSISCVKSPSDLTSPHLRVTTSTTSGGESVLCQVCGDIAAGFYCDAYICEACKKFFIRASKLERPRYVCLRQKQCAITKESRVHCQYCRYQKCLQLNMHYSKDGQKNASKVGVQEIPCRVCSAPSSGFHFGALTCEGCK</sequence>
<reference evidence="10" key="1">
    <citation type="submission" date="2021-04" db="EMBL/GenBank/DDBJ databases">
        <authorList>
            <consortium name="Molecular Ecology Group"/>
        </authorList>
    </citation>
    <scope>NUCLEOTIDE SEQUENCE</scope>
</reference>
<evidence type="ECO:0000256" key="1">
    <source>
        <dbReference type="ARBA" id="ARBA00022723"/>
    </source>
</evidence>
<evidence type="ECO:0000256" key="4">
    <source>
        <dbReference type="ARBA" id="ARBA00023015"/>
    </source>
</evidence>
<dbReference type="PRINTS" id="PR00047">
    <property type="entry name" value="STROIDFINGER"/>
</dbReference>
<keyword evidence="11" id="KW-1185">Reference proteome</keyword>